<dbReference type="Gene3D" id="1.20.1260.100">
    <property type="entry name" value="TspO/MBR protein"/>
    <property type="match status" value="1"/>
</dbReference>
<feature type="transmembrane region" description="Helical" evidence="1">
    <location>
        <begin position="184"/>
        <end position="203"/>
    </location>
</feature>
<feature type="transmembrane region" description="Helical" evidence="1">
    <location>
        <begin position="7"/>
        <end position="28"/>
    </location>
</feature>
<organism evidence="2 3">
    <name type="scientific">Mobilitalea sibirica</name>
    <dbReference type="NCBI Taxonomy" id="1462919"/>
    <lineage>
        <taxon>Bacteria</taxon>
        <taxon>Bacillati</taxon>
        <taxon>Bacillota</taxon>
        <taxon>Clostridia</taxon>
        <taxon>Lachnospirales</taxon>
        <taxon>Lachnospiraceae</taxon>
        <taxon>Mobilitalea</taxon>
    </lineage>
</organism>
<keyword evidence="1" id="KW-0812">Transmembrane</keyword>
<dbReference type="Proteomes" id="UP000623269">
    <property type="component" value="Unassembled WGS sequence"/>
</dbReference>
<dbReference type="PANTHER" id="PTHR33802">
    <property type="entry name" value="SI:CH211-161H7.5-RELATED"/>
    <property type="match status" value="1"/>
</dbReference>
<proteinExistence type="predicted"/>
<feature type="transmembrane region" description="Helical" evidence="1">
    <location>
        <begin position="87"/>
        <end position="107"/>
    </location>
</feature>
<sequence>MVKKINNILIPIVVLITYIIMVITNSLANALPINGKGTGEISDSYQNLFAPAGITFAIWGLIYLLLLMYSINQLINYKRESDIKQQIFNAVGVLFSVSSVANTIWIFAWHYNVIWLSVILMLVILICLIKINIILKDKDFSVIEKFTVKLPFTVYFGWITIATIANVTTFLVSVNWNRLSLSEVFWTNLIIIIGAVIGFICVLFYKSLAYGCVFIWAYMGIALKHLSPETFDGRYPSVIITVFIAILLIILSQVILIRVRVKDKKIG</sequence>
<dbReference type="EMBL" id="JAEAGR010000003">
    <property type="protein sequence ID" value="MBH1940258.1"/>
    <property type="molecule type" value="Genomic_DNA"/>
</dbReference>
<dbReference type="PANTHER" id="PTHR33802:SF1">
    <property type="entry name" value="XK-RELATED PROTEIN"/>
    <property type="match status" value="1"/>
</dbReference>
<evidence type="ECO:0000256" key="1">
    <source>
        <dbReference type="SAM" id="Phobius"/>
    </source>
</evidence>
<evidence type="ECO:0000313" key="2">
    <source>
        <dbReference type="EMBL" id="MBH1940258.1"/>
    </source>
</evidence>
<feature type="transmembrane region" description="Helical" evidence="1">
    <location>
        <begin position="113"/>
        <end position="131"/>
    </location>
</feature>
<feature type="transmembrane region" description="Helical" evidence="1">
    <location>
        <begin position="152"/>
        <end position="172"/>
    </location>
</feature>
<keyword evidence="3" id="KW-1185">Reference proteome</keyword>
<keyword evidence="1" id="KW-1133">Transmembrane helix</keyword>
<name>A0A8J7H1I2_9FIRM</name>
<comment type="caution">
    <text evidence="2">The sequence shown here is derived from an EMBL/GenBank/DDBJ whole genome shotgun (WGS) entry which is preliminary data.</text>
</comment>
<reference evidence="2" key="1">
    <citation type="submission" date="2020-12" db="EMBL/GenBank/DDBJ databases">
        <title>M. sibirica DSM 26468T genome.</title>
        <authorList>
            <person name="Thieme N."/>
            <person name="Rettenmaier R."/>
            <person name="Zverlov V."/>
            <person name="Liebl W."/>
        </authorList>
    </citation>
    <scope>NUCLEOTIDE SEQUENCE</scope>
    <source>
        <strain evidence="2">DSM 26468</strain>
    </source>
</reference>
<evidence type="ECO:0000313" key="3">
    <source>
        <dbReference type="Proteomes" id="UP000623269"/>
    </source>
</evidence>
<feature type="transmembrane region" description="Helical" evidence="1">
    <location>
        <begin position="208"/>
        <end position="226"/>
    </location>
</feature>
<keyword evidence="1" id="KW-0472">Membrane</keyword>
<feature type="transmembrane region" description="Helical" evidence="1">
    <location>
        <begin position="48"/>
        <end position="66"/>
    </location>
</feature>
<dbReference type="RefSeq" id="WP_197660473.1">
    <property type="nucleotide sequence ID" value="NZ_JAEAGR010000003.1"/>
</dbReference>
<dbReference type="InterPro" id="IPR038330">
    <property type="entry name" value="TspO/MBR-related_sf"/>
</dbReference>
<feature type="transmembrane region" description="Helical" evidence="1">
    <location>
        <begin position="238"/>
        <end position="257"/>
    </location>
</feature>
<protein>
    <submittedName>
        <fullName evidence="2">Tryptophan-rich sensory protein</fullName>
    </submittedName>
</protein>
<dbReference type="AlphaFoldDB" id="A0A8J7H1I2"/>
<accession>A0A8J7H1I2</accession>
<gene>
    <name evidence="2" type="ORF">I5677_05025</name>
</gene>